<organism evidence="2 3">
    <name type="scientific">Hyalella azteca</name>
    <name type="common">Amphipod</name>
    <dbReference type="NCBI Taxonomy" id="294128"/>
    <lineage>
        <taxon>Eukaryota</taxon>
        <taxon>Metazoa</taxon>
        <taxon>Ecdysozoa</taxon>
        <taxon>Arthropoda</taxon>
        <taxon>Crustacea</taxon>
        <taxon>Multicrustacea</taxon>
        <taxon>Malacostraca</taxon>
        <taxon>Eumalacostraca</taxon>
        <taxon>Peracarida</taxon>
        <taxon>Amphipoda</taxon>
        <taxon>Senticaudata</taxon>
        <taxon>Talitrida</taxon>
        <taxon>Talitroidea</taxon>
        <taxon>Hyalellidae</taxon>
        <taxon>Hyalella</taxon>
    </lineage>
</organism>
<dbReference type="RefSeq" id="XP_018013370.1">
    <property type="nucleotide sequence ID" value="XM_018157881.2"/>
</dbReference>
<evidence type="ECO:0000256" key="1">
    <source>
        <dbReference type="SAM" id="MobiDB-lite"/>
    </source>
</evidence>
<dbReference type="AlphaFoldDB" id="A0A8B7NIA7"/>
<dbReference type="GeneID" id="108670410"/>
<dbReference type="Proteomes" id="UP000694843">
    <property type="component" value="Unplaced"/>
</dbReference>
<evidence type="ECO:0000313" key="3">
    <source>
        <dbReference type="RefSeq" id="XP_018013370.1"/>
    </source>
</evidence>
<proteinExistence type="predicted"/>
<evidence type="ECO:0000313" key="2">
    <source>
        <dbReference type="Proteomes" id="UP000694843"/>
    </source>
</evidence>
<protein>
    <submittedName>
        <fullName evidence="3">Flightin isoform X3</fullName>
    </submittedName>
</protein>
<gene>
    <name evidence="3" type="primary">LOC108670410</name>
</gene>
<name>A0A8B7NIA7_HYAAZ</name>
<feature type="compositionally biased region" description="Low complexity" evidence="1">
    <location>
        <begin position="41"/>
        <end position="53"/>
    </location>
</feature>
<feature type="region of interest" description="Disordered" evidence="1">
    <location>
        <begin position="1"/>
        <end position="80"/>
    </location>
</feature>
<dbReference type="OrthoDB" id="6344929at2759"/>
<feature type="compositionally biased region" description="Pro residues" evidence="1">
    <location>
        <begin position="21"/>
        <end position="40"/>
    </location>
</feature>
<sequence>MAGDEEKKKKKKPKKGAAEEAPPPEPAPAEPEPAPAPAPAPVEEAAPAPAEGEAPPEGEEAPLGQEGELPPQPKPKPKFFVHWDRRKAKFYDYNFDYGTNYYSSMVGYVDQKNTAFSSQGSATVPRRMAFAERGMYSSLERSRNPDLKTQTLLNDVRSSIRNFENSQRIYAYGSNRKRY</sequence>
<accession>A0A8B7NIA7</accession>
<keyword evidence="2" id="KW-1185">Reference proteome</keyword>
<reference evidence="3" key="1">
    <citation type="submission" date="2025-08" db="UniProtKB">
        <authorList>
            <consortium name="RefSeq"/>
        </authorList>
    </citation>
    <scope>IDENTIFICATION</scope>
    <source>
        <tissue evidence="3">Whole organism</tissue>
    </source>
</reference>